<gene>
    <name evidence="3" type="ORF">BC739_008913</name>
</gene>
<dbReference type="InterPro" id="IPR016039">
    <property type="entry name" value="Thiolase-like"/>
</dbReference>
<dbReference type="EMBL" id="JACJID010000009">
    <property type="protein sequence ID" value="MBA8931661.1"/>
    <property type="molecule type" value="Genomic_DNA"/>
</dbReference>
<dbReference type="Gene3D" id="3.40.47.10">
    <property type="match status" value="1"/>
</dbReference>
<dbReference type="RefSeq" id="WP_182840420.1">
    <property type="nucleotide sequence ID" value="NZ_BAAABQ010000089.1"/>
</dbReference>
<dbReference type="PANTHER" id="PTHR11712">
    <property type="entry name" value="POLYKETIDE SYNTHASE-RELATED"/>
    <property type="match status" value="1"/>
</dbReference>
<keyword evidence="1" id="KW-0808">Transferase</keyword>
<evidence type="ECO:0000313" key="4">
    <source>
        <dbReference type="Proteomes" id="UP000517916"/>
    </source>
</evidence>
<accession>A0ABR6BXM5</accession>
<evidence type="ECO:0000313" key="3">
    <source>
        <dbReference type="EMBL" id="MBA8931661.1"/>
    </source>
</evidence>
<dbReference type="InterPro" id="IPR014030">
    <property type="entry name" value="Ketoacyl_synth_N"/>
</dbReference>
<dbReference type="SUPFAM" id="SSF53901">
    <property type="entry name" value="Thiolase-like"/>
    <property type="match status" value="1"/>
</dbReference>
<dbReference type="Proteomes" id="UP000517916">
    <property type="component" value="Unassembled WGS sequence"/>
</dbReference>
<protein>
    <submittedName>
        <fullName evidence="3">3-oxoacyl-(Acyl-carrier-protein) synthase</fullName>
    </submittedName>
</protein>
<sequence>MNTLLHKRVVVTGLGAVSSIGTGAVEFTEGLRTGRSGVSPITAFDTTGYAHTNGCQVPEFEPERWLRRLSVPQWGRASQYAAAAGRMAMADAGLTEQDLSGARCQVCVGTTDGESHDLGQLTAVTVEHGPQAMEPLRTRRIPSSRLSMAVACDEHFDPLRISRGHSRRDARGLARIG</sequence>
<name>A0ABR6BXM5_9PSEU</name>
<organism evidence="3 4">
    <name type="scientific">Kutzneria viridogrisea</name>
    <dbReference type="NCBI Taxonomy" id="47990"/>
    <lineage>
        <taxon>Bacteria</taxon>
        <taxon>Bacillati</taxon>
        <taxon>Actinomycetota</taxon>
        <taxon>Actinomycetes</taxon>
        <taxon>Pseudonocardiales</taxon>
        <taxon>Pseudonocardiaceae</taxon>
        <taxon>Kutzneria</taxon>
    </lineage>
</organism>
<proteinExistence type="predicted"/>
<reference evidence="3 4" key="1">
    <citation type="submission" date="2020-08" db="EMBL/GenBank/DDBJ databases">
        <title>Genomic Encyclopedia of Archaeal and Bacterial Type Strains, Phase II (KMG-II): from individual species to whole genera.</title>
        <authorList>
            <person name="Goeker M."/>
        </authorList>
    </citation>
    <scope>NUCLEOTIDE SEQUENCE [LARGE SCALE GENOMIC DNA]</scope>
    <source>
        <strain evidence="3 4">DSM 43850</strain>
    </source>
</reference>
<evidence type="ECO:0000259" key="2">
    <source>
        <dbReference type="Pfam" id="PF00109"/>
    </source>
</evidence>
<feature type="domain" description="Beta-ketoacyl synthase-like N-terminal" evidence="2">
    <location>
        <begin position="7"/>
        <end position="149"/>
    </location>
</feature>
<keyword evidence="4" id="KW-1185">Reference proteome</keyword>
<comment type="caution">
    <text evidence="3">The sequence shown here is derived from an EMBL/GenBank/DDBJ whole genome shotgun (WGS) entry which is preliminary data.</text>
</comment>
<dbReference type="PANTHER" id="PTHR11712:SF336">
    <property type="entry name" value="3-OXOACYL-[ACYL-CARRIER-PROTEIN] SYNTHASE, MITOCHONDRIAL"/>
    <property type="match status" value="1"/>
</dbReference>
<dbReference type="InterPro" id="IPR000794">
    <property type="entry name" value="Beta-ketoacyl_synthase"/>
</dbReference>
<dbReference type="Pfam" id="PF00109">
    <property type="entry name" value="ketoacyl-synt"/>
    <property type="match status" value="1"/>
</dbReference>
<evidence type="ECO:0000256" key="1">
    <source>
        <dbReference type="ARBA" id="ARBA00022679"/>
    </source>
</evidence>